<keyword evidence="2" id="KW-0238">DNA-binding</keyword>
<dbReference type="GO" id="GO:0005737">
    <property type="term" value="C:cytoplasm"/>
    <property type="evidence" value="ECO:0007669"/>
    <property type="project" value="TreeGrafter"/>
</dbReference>
<dbReference type="InterPro" id="IPR027417">
    <property type="entry name" value="P-loop_NTPase"/>
</dbReference>
<evidence type="ECO:0000256" key="2">
    <source>
        <dbReference type="ARBA" id="ARBA00023125"/>
    </source>
</evidence>
<dbReference type="EC" id="5.6.2.4" evidence="5"/>
<dbReference type="PANTHER" id="PTHR13710:SF105">
    <property type="entry name" value="ATP-DEPENDENT DNA HELICASE Q1"/>
    <property type="match status" value="1"/>
</dbReference>
<dbReference type="Pfam" id="PF00271">
    <property type="entry name" value="Helicase_C"/>
    <property type="match status" value="1"/>
</dbReference>
<dbReference type="InterPro" id="IPR001650">
    <property type="entry name" value="Helicase_C-like"/>
</dbReference>
<comment type="caution">
    <text evidence="7">The sequence shown here is derived from an EMBL/GenBank/DDBJ whole genome shotgun (WGS) entry which is preliminary data.</text>
</comment>
<dbReference type="Gene3D" id="3.40.50.300">
    <property type="entry name" value="P-loop containing nucleotide triphosphate hydrolases"/>
    <property type="match status" value="1"/>
</dbReference>
<dbReference type="GO" id="GO:0006281">
    <property type="term" value="P:DNA repair"/>
    <property type="evidence" value="ECO:0007669"/>
    <property type="project" value="TreeGrafter"/>
</dbReference>
<evidence type="ECO:0000256" key="4">
    <source>
        <dbReference type="ARBA" id="ARBA00034617"/>
    </source>
</evidence>
<evidence type="ECO:0000256" key="3">
    <source>
        <dbReference type="ARBA" id="ARBA00023235"/>
    </source>
</evidence>
<dbReference type="STRING" id="1399968.CI15_25680"/>
<dbReference type="RefSeq" id="WP_062133053.1">
    <property type="nucleotide sequence ID" value="NZ_LRBG01000037.1"/>
</dbReference>
<gene>
    <name evidence="7" type="ORF">CI15_25680</name>
</gene>
<dbReference type="PANTHER" id="PTHR13710">
    <property type="entry name" value="DNA HELICASE RECQ FAMILY MEMBER"/>
    <property type="match status" value="1"/>
</dbReference>
<accession>A0A149PFS6</accession>
<dbReference type="SUPFAM" id="SSF52540">
    <property type="entry name" value="P-loop containing nucleoside triphosphate hydrolases"/>
    <property type="match status" value="1"/>
</dbReference>
<comment type="catalytic activity">
    <reaction evidence="4">
        <text>Couples ATP hydrolysis with the unwinding of duplex DNA by translocating in the 3'-5' direction.</text>
        <dbReference type="EC" id="5.6.2.4"/>
    </reaction>
</comment>
<reference evidence="7 8" key="1">
    <citation type="journal article" date="2015" name="Int. J. Syst. Evol. Microbiol.">
        <title>Burkholderia monticola sp. nov., isolated from mountain soil.</title>
        <authorList>
            <person name="Baek I."/>
            <person name="Seo B."/>
            <person name="Lee I."/>
            <person name="Yi H."/>
            <person name="Chun J."/>
        </authorList>
    </citation>
    <scope>NUCLEOTIDE SEQUENCE [LARGE SCALE GENOMIC DNA]</scope>
    <source>
        <strain evidence="7 8">JC2948</strain>
    </source>
</reference>
<protein>
    <recommendedName>
        <fullName evidence="5">DNA 3'-5' helicase</fullName>
        <ecNumber evidence="5">5.6.2.4</ecNumber>
    </recommendedName>
</protein>
<evidence type="ECO:0000313" key="8">
    <source>
        <dbReference type="Proteomes" id="UP000075613"/>
    </source>
</evidence>
<evidence type="ECO:0000313" key="7">
    <source>
        <dbReference type="EMBL" id="KXU83917.1"/>
    </source>
</evidence>
<evidence type="ECO:0000259" key="6">
    <source>
        <dbReference type="PROSITE" id="PS51194"/>
    </source>
</evidence>
<dbReference type="SMART" id="SM00490">
    <property type="entry name" value="HELICc"/>
    <property type="match status" value="1"/>
</dbReference>
<comment type="similarity">
    <text evidence="1">Belongs to the helicase family. RecQ subfamily.</text>
</comment>
<dbReference type="GO" id="GO:0005694">
    <property type="term" value="C:chromosome"/>
    <property type="evidence" value="ECO:0007669"/>
    <property type="project" value="TreeGrafter"/>
</dbReference>
<proteinExistence type="inferred from homology"/>
<keyword evidence="8" id="KW-1185">Reference proteome</keyword>
<dbReference type="GO" id="GO:0003677">
    <property type="term" value="F:DNA binding"/>
    <property type="evidence" value="ECO:0007669"/>
    <property type="project" value="UniProtKB-KW"/>
</dbReference>
<dbReference type="EMBL" id="LRBG01000037">
    <property type="protein sequence ID" value="KXU83917.1"/>
    <property type="molecule type" value="Genomic_DNA"/>
</dbReference>
<dbReference type="PROSITE" id="PS51194">
    <property type="entry name" value="HELICASE_CTER"/>
    <property type="match status" value="1"/>
</dbReference>
<evidence type="ECO:0000256" key="1">
    <source>
        <dbReference type="ARBA" id="ARBA00005446"/>
    </source>
</evidence>
<feature type="domain" description="Helicase C-terminal" evidence="6">
    <location>
        <begin position="1"/>
        <end position="145"/>
    </location>
</feature>
<dbReference type="GO" id="GO:0043138">
    <property type="term" value="F:3'-5' DNA helicase activity"/>
    <property type="evidence" value="ECO:0007669"/>
    <property type="project" value="UniProtKB-EC"/>
</dbReference>
<dbReference type="GO" id="GO:0009378">
    <property type="term" value="F:four-way junction helicase activity"/>
    <property type="evidence" value="ECO:0007669"/>
    <property type="project" value="TreeGrafter"/>
</dbReference>
<name>A0A149PFS6_9BURK</name>
<keyword evidence="3" id="KW-0413">Isomerase</keyword>
<sequence>MAALCTLLASETSRGIVYTATVREAEQVAATVRGWDVAAACYHGRMSARERHAARDLCVAGDVSVMIATNAFGMGVDISDIRFVVHYQMPGSIDAYYQESGRAGRDGNVARCELLFDMNDRLVQQFLALGRYPDAALLRRVRDVLAQCTKARRPGISARELLADRPRSRLCSRISLRIHCPVHVARFSHWALACSVRHQYSRSHPGRADRY</sequence>
<evidence type="ECO:0000256" key="5">
    <source>
        <dbReference type="ARBA" id="ARBA00034808"/>
    </source>
</evidence>
<dbReference type="GO" id="GO:0006310">
    <property type="term" value="P:DNA recombination"/>
    <property type="evidence" value="ECO:0007669"/>
    <property type="project" value="TreeGrafter"/>
</dbReference>
<organism evidence="7 8">
    <name type="scientific">Paraburkholderia monticola</name>
    <dbReference type="NCBI Taxonomy" id="1399968"/>
    <lineage>
        <taxon>Bacteria</taxon>
        <taxon>Pseudomonadati</taxon>
        <taxon>Pseudomonadota</taxon>
        <taxon>Betaproteobacteria</taxon>
        <taxon>Burkholderiales</taxon>
        <taxon>Burkholderiaceae</taxon>
        <taxon>Paraburkholderia</taxon>
    </lineage>
</organism>
<dbReference type="AlphaFoldDB" id="A0A149PFS6"/>
<dbReference type="Proteomes" id="UP000075613">
    <property type="component" value="Unassembled WGS sequence"/>
</dbReference>